<name>A0ACC1Z0S7_MELAZ</name>
<organism evidence="1 2">
    <name type="scientific">Melia azedarach</name>
    <name type="common">Chinaberry tree</name>
    <dbReference type="NCBI Taxonomy" id="155640"/>
    <lineage>
        <taxon>Eukaryota</taxon>
        <taxon>Viridiplantae</taxon>
        <taxon>Streptophyta</taxon>
        <taxon>Embryophyta</taxon>
        <taxon>Tracheophyta</taxon>
        <taxon>Spermatophyta</taxon>
        <taxon>Magnoliopsida</taxon>
        <taxon>eudicotyledons</taxon>
        <taxon>Gunneridae</taxon>
        <taxon>Pentapetalae</taxon>
        <taxon>rosids</taxon>
        <taxon>malvids</taxon>
        <taxon>Sapindales</taxon>
        <taxon>Meliaceae</taxon>
        <taxon>Melia</taxon>
    </lineage>
</organism>
<protein>
    <submittedName>
        <fullName evidence="1">Protein WVD2-like 7</fullName>
    </submittedName>
</protein>
<accession>A0ACC1Z0S7</accession>
<dbReference type="EMBL" id="CM051394">
    <property type="protein sequence ID" value="KAJ4729371.1"/>
    <property type="molecule type" value="Genomic_DNA"/>
</dbReference>
<gene>
    <name evidence="1" type="ORF">OWV82_002165</name>
</gene>
<dbReference type="Proteomes" id="UP001164539">
    <property type="component" value="Chromosome 1"/>
</dbReference>
<evidence type="ECO:0000313" key="1">
    <source>
        <dbReference type="EMBL" id="KAJ4729371.1"/>
    </source>
</evidence>
<sequence length="555" mass="62000">MGESTCLMQVQPFSYAAGIPNESNEGNPVHALGQSISFGRFMSESLSWEKWSTFSHNKYVEEAERYSRPGSVAQKKAFFEAHYKEIAARKKAAALLEQAQDATNHVPDSQVEADNVTTQDPQMVSPNSQVSVAKQHAVNANEYDSNVIVDKSENNRVEGTDLVNENNVLVEKCVDVKSPKQLLHVKEMELSGTAQMENCVKVESSNQLEVVDKDLKHDGRNQKEKPQLKSSSSKQHDGVLMSKKKEALSSTKSSSYGRASKLPSTPAKPSKKENNATPISKKSALDAADKKRSTPKSIHKSIYLTPAREINRLTSTIIRKIDSSKAIGYSSKASKECSTPLRTPTVTSVSGVPKHPLATPWSENRRAGTPHESSTSTSKAVRAKWNFLPTDCSKFLSACRNKLQSPNSFTPFRFRTEERAARRKEKLEERFNANQAQKIQEQATLKEKAETEMRKLRQTICFKARPLPDFYKERPTPKDQVKKDPLVRPESPKRARNSTPSTVQSKPFQPLQRPPTKNTGSNHVLEKKSHTSTHSLTSRPTKVTHENTSPNIQHE</sequence>
<evidence type="ECO:0000313" key="2">
    <source>
        <dbReference type="Proteomes" id="UP001164539"/>
    </source>
</evidence>
<keyword evidence="2" id="KW-1185">Reference proteome</keyword>
<proteinExistence type="predicted"/>
<reference evidence="1 2" key="1">
    <citation type="journal article" date="2023" name="Science">
        <title>Complex scaffold remodeling in plant triterpene biosynthesis.</title>
        <authorList>
            <person name="De La Pena R."/>
            <person name="Hodgson H."/>
            <person name="Liu J.C."/>
            <person name="Stephenson M.J."/>
            <person name="Martin A.C."/>
            <person name="Owen C."/>
            <person name="Harkess A."/>
            <person name="Leebens-Mack J."/>
            <person name="Jimenez L.E."/>
            <person name="Osbourn A."/>
            <person name="Sattely E.S."/>
        </authorList>
    </citation>
    <scope>NUCLEOTIDE SEQUENCE [LARGE SCALE GENOMIC DNA]</scope>
    <source>
        <strain evidence="2">cv. JPN11</strain>
        <tissue evidence="1">Leaf</tissue>
    </source>
</reference>
<comment type="caution">
    <text evidence="1">The sequence shown here is derived from an EMBL/GenBank/DDBJ whole genome shotgun (WGS) entry which is preliminary data.</text>
</comment>